<name>A0A6M0SCW9_9CYAN</name>
<dbReference type="SUPFAM" id="SSF52540">
    <property type="entry name" value="P-loop containing nucleoside triphosphate hydrolases"/>
    <property type="match status" value="1"/>
</dbReference>
<dbReference type="EMBL" id="QZCE01000002">
    <property type="protein sequence ID" value="NEZ66335.1"/>
    <property type="molecule type" value="Genomic_DNA"/>
</dbReference>
<evidence type="ECO:0008006" key="3">
    <source>
        <dbReference type="Google" id="ProtNLM"/>
    </source>
</evidence>
<proteinExistence type="predicted"/>
<evidence type="ECO:0000313" key="2">
    <source>
        <dbReference type="Proteomes" id="UP000473574"/>
    </source>
</evidence>
<dbReference type="InterPro" id="IPR051162">
    <property type="entry name" value="T4SS_component"/>
</dbReference>
<reference evidence="1 2" key="1">
    <citation type="journal article" date="2020" name="Microb. Ecol.">
        <title>Ecogenomics of the Marine Benthic Filamentous Cyanobacterium Adonisia.</title>
        <authorList>
            <person name="Walter J.M."/>
            <person name="Coutinho F.H."/>
            <person name="Leomil L."/>
            <person name="Hargreaves P.I."/>
            <person name="Campeao M.E."/>
            <person name="Vieira V.V."/>
            <person name="Silva B.S."/>
            <person name="Fistarol G.O."/>
            <person name="Salomon P.S."/>
            <person name="Sawabe T."/>
            <person name="Mino S."/>
            <person name="Hosokawa M."/>
            <person name="Miyashita H."/>
            <person name="Maruyama F."/>
            <person name="van Verk M.C."/>
            <person name="Dutilh B.E."/>
            <person name="Thompson C.C."/>
            <person name="Thompson F.L."/>
        </authorList>
    </citation>
    <scope>NUCLEOTIDE SEQUENCE [LARGE SCALE GENOMIC DNA]</scope>
    <source>
        <strain evidence="1 2">CCMR0082</strain>
    </source>
</reference>
<sequence length="931" mass="103817">MKATTKIGVIHHAGKRYTPIEDSIHLSDYVEFLMGKRRVGAVLLKHKQQLQFRFAFRSTGIHPTLDADTLAKLCDAVESGLKCFPSREHMSLVFTSIASDTDRQRQLDRLYNTAPNSELKAILMSEKARVQQLTRQGVRKPKSLHIYCSATIDSDAADTEDTIEAFIQKVSALMGNKWLQFIGEDQHQKSVKLSRIFQKAFTDFQNWEQLLTTQVGLDVVALTAEDLWALQWSEFNNTEPRSLPQLTVFDGKQCHCQQHVTEHPASYMFETAQAVPIADREWVAYRDGYAGVLAFEHKPGGWIDKAAQMRYLWSALARDAVSDVTLVCTLSKGNANLIKADLQRLQKQANVAQEVSARHSSIDVVNQLRSSIATEAQAKLYSGDIPLMLSLVVLVRRQTKGELDDACRFLMNCFHRPAGLEREREYAWRTWLQCQPQLTLERPLFTPFRRQKTYLASEAIGLMPLLMTKQLDRSGFELIAEEAGTPIHIDLYNAHRNLFIAGTTRSGKSVLVSGILTHALANGMPVVAMDFPKQDGSSTFTDYTKLLGDNGAYFDISKESNNLFEIPDLHNLPRDEQLERMKDYKNFLVSALMTMVFGASTEDISADTRIMRQNIRSVLTLALTTFFENPTIQQRYDAALADGVGSAAWCQMPTLRDYLGFCTKDTIEQYTEVSKGAEDAIAQINLRLNFWLDSAVGKAIGQPSSFRTDAQLLVFALRGLSDDEDAAILSLSCYSAAVRRALASPASIFFIDEAPILFKYEEVAALVARLCANGAKSGVRVIISAQDPVTIARAKASADIFPNLSTKLIGRIQPAAQQNFTHILKVPPHLIARNASESFFPKRDELYSQWLLEDTGIFTVCRYYAPYLQLAAVANNPDEQTARDAYMAQAEAHGQSPLAGLVAFSHALVTAIQQGRAIELPKSPSIHPLVA</sequence>
<dbReference type="Proteomes" id="UP000473574">
    <property type="component" value="Unassembled WGS sequence"/>
</dbReference>
<dbReference type="PANTHER" id="PTHR30121:SF6">
    <property type="entry name" value="SLR6007 PROTEIN"/>
    <property type="match status" value="1"/>
</dbReference>
<protein>
    <recommendedName>
        <fullName evidence="3">Type IV secretion system coupling protein TraD DNA-binding domain-containing protein</fullName>
    </recommendedName>
</protein>
<evidence type="ECO:0000313" key="1">
    <source>
        <dbReference type="EMBL" id="NEZ66335.1"/>
    </source>
</evidence>
<dbReference type="RefSeq" id="WP_163668392.1">
    <property type="nucleotide sequence ID" value="NZ_QZCE01000002.1"/>
</dbReference>
<dbReference type="InterPro" id="IPR027417">
    <property type="entry name" value="P-loop_NTPase"/>
</dbReference>
<accession>A0A6M0SCW9</accession>
<organism evidence="1 2">
    <name type="scientific">Adonisia turfae CCMR0082</name>
    <dbReference type="NCBI Taxonomy" id="2304604"/>
    <lineage>
        <taxon>Bacteria</taxon>
        <taxon>Bacillati</taxon>
        <taxon>Cyanobacteriota</taxon>
        <taxon>Adonisia</taxon>
        <taxon>Adonisia turfae</taxon>
    </lineage>
</organism>
<dbReference type="AlphaFoldDB" id="A0A6M0SCW9"/>
<dbReference type="Gene3D" id="3.40.50.300">
    <property type="entry name" value="P-loop containing nucleotide triphosphate hydrolases"/>
    <property type="match status" value="2"/>
</dbReference>
<comment type="caution">
    <text evidence="1">The sequence shown here is derived from an EMBL/GenBank/DDBJ whole genome shotgun (WGS) entry which is preliminary data.</text>
</comment>
<dbReference type="PANTHER" id="PTHR30121">
    <property type="entry name" value="UNCHARACTERIZED PROTEIN YJGR-RELATED"/>
    <property type="match status" value="1"/>
</dbReference>
<gene>
    <name evidence="1" type="ORF">D0962_26850</name>
</gene>